<gene>
    <name evidence="2" type="ORF">DAPPUDRAFT_268916</name>
</gene>
<dbReference type="Proteomes" id="UP000000305">
    <property type="component" value="Unassembled WGS sequence"/>
</dbReference>
<reference evidence="2 3" key="1">
    <citation type="journal article" date="2011" name="Science">
        <title>The ecoresponsive genome of Daphnia pulex.</title>
        <authorList>
            <person name="Colbourne J.K."/>
            <person name="Pfrender M.E."/>
            <person name="Gilbert D."/>
            <person name="Thomas W.K."/>
            <person name="Tucker A."/>
            <person name="Oakley T.H."/>
            <person name="Tokishita S."/>
            <person name="Aerts A."/>
            <person name="Arnold G.J."/>
            <person name="Basu M.K."/>
            <person name="Bauer D.J."/>
            <person name="Caceres C.E."/>
            <person name="Carmel L."/>
            <person name="Casola C."/>
            <person name="Choi J.H."/>
            <person name="Detter J.C."/>
            <person name="Dong Q."/>
            <person name="Dusheyko S."/>
            <person name="Eads B.D."/>
            <person name="Frohlich T."/>
            <person name="Geiler-Samerotte K.A."/>
            <person name="Gerlach D."/>
            <person name="Hatcher P."/>
            <person name="Jogdeo S."/>
            <person name="Krijgsveld J."/>
            <person name="Kriventseva E.V."/>
            <person name="Kultz D."/>
            <person name="Laforsch C."/>
            <person name="Lindquist E."/>
            <person name="Lopez J."/>
            <person name="Manak J.R."/>
            <person name="Muller J."/>
            <person name="Pangilinan J."/>
            <person name="Patwardhan R.P."/>
            <person name="Pitluck S."/>
            <person name="Pritham E.J."/>
            <person name="Rechtsteiner A."/>
            <person name="Rho M."/>
            <person name="Rogozin I.B."/>
            <person name="Sakarya O."/>
            <person name="Salamov A."/>
            <person name="Schaack S."/>
            <person name="Shapiro H."/>
            <person name="Shiga Y."/>
            <person name="Skalitzky C."/>
            <person name="Smith Z."/>
            <person name="Souvorov A."/>
            <person name="Sung W."/>
            <person name="Tang Z."/>
            <person name="Tsuchiya D."/>
            <person name="Tu H."/>
            <person name="Vos H."/>
            <person name="Wang M."/>
            <person name="Wolf Y.I."/>
            <person name="Yamagata H."/>
            <person name="Yamada T."/>
            <person name="Ye Y."/>
            <person name="Shaw J.R."/>
            <person name="Andrews J."/>
            <person name="Crease T.J."/>
            <person name="Tang H."/>
            <person name="Lucas S.M."/>
            <person name="Robertson H.M."/>
            <person name="Bork P."/>
            <person name="Koonin E.V."/>
            <person name="Zdobnov E.M."/>
            <person name="Grigoriev I.V."/>
            <person name="Lynch M."/>
            <person name="Boore J.L."/>
        </authorList>
    </citation>
    <scope>NUCLEOTIDE SEQUENCE [LARGE SCALE GENOMIC DNA]</scope>
</reference>
<evidence type="ECO:0000256" key="1">
    <source>
        <dbReference type="SAM" id="SignalP"/>
    </source>
</evidence>
<feature type="chain" id="PRO_5003238421" description="Secreted protein" evidence="1">
    <location>
        <begin position="23"/>
        <end position="85"/>
    </location>
</feature>
<dbReference type="AlphaFoldDB" id="E9HYJ3"/>
<dbReference type="KEGG" id="dpx:DAPPUDRAFT_268916"/>
<dbReference type="HOGENOM" id="CLU_2514973_0_0_1"/>
<dbReference type="EMBL" id="GL733172">
    <property type="protein sequence ID" value="EFX63187.1"/>
    <property type="molecule type" value="Genomic_DNA"/>
</dbReference>
<dbReference type="InParanoid" id="E9HYJ3"/>
<accession>E9HYJ3</accession>
<sequence>MCETSAILLVLVQYIGLWSSLCKVIPSKRMDLYTSIHISRHSGGHSLLVRYWTTARTVPHAFAGRRNFCWCKKLRVSVAEPELVA</sequence>
<feature type="signal peptide" evidence="1">
    <location>
        <begin position="1"/>
        <end position="22"/>
    </location>
</feature>
<evidence type="ECO:0008006" key="4">
    <source>
        <dbReference type="Google" id="ProtNLM"/>
    </source>
</evidence>
<protein>
    <recommendedName>
        <fullName evidence="4">Secreted protein</fullName>
    </recommendedName>
</protein>
<name>E9HYJ3_DAPPU</name>
<keyword evidence="3" id="KW-1185">Reference proteome</keyword>
<evidence type="ECO:0000313" key="2">
    <source>
        <dbReference type="EMBL" id="EFX63187.1"/>
    </source>
</evidence>
<evidence type="ECO:0000313" key="3">
    <source>
        <dbReference type="Proteomes" id="UP000000305"/>
    </source>
</evidence>
<proteinExistence type="predicted"/>
<organism evidence="2 3">
    <name type="scientific">Daphnia pulex</name>
    <name type="common">Water flea</name>
    <dbReference type="NCBI Taxonomy" id="6669"/>
    <lineage>
        <taxon>Eukaryota</taxon>
        <taxon>Metazoa</taxon>
        <taxon>Ecdysozoa</taxon>
        <taxon>Arthropoda</taxon>
        <taxon>Crustacea</taxon>
        <taxon>Branchiopoda</taxon>
        <taxon>Diplostraca</taxon>
        <taxon>Cladocera</taxon>
        <taxon>Anomopoda</taxon>
        <taxon>Daphniidae</taxon>
        <taxon>Daphnia</taxon>
    </lineage>
</organism>
<keyword evidence="1" id="KW-0732">Signal</keyword>